<gene>
    <name evidence="2" type="ORF">Pla175_00980</name>
</gene>
<accession>A0A518D5K4</accession>
<evidence type="ECO:0000313" key="3">
    <source>
        <dbReference type="Proteomes" id="UP000317429"/>
    </source>
</evidence>
<proteinExistence type="predicted"/>
<feature type="domain" description="Double-GTPase 2" evidence="1">
    <location>
        <begin position="57"/>
        <end position="276"/>
    </location>
</feature>
<dbReference type="EMBL" id="CP036291">
    <property type="protein sequence ID" value="QDU86748.1"/>
    <property type="molecule type" value="Genomic_DNA"/>
</dbReference>
<dbReference type="RefSeq" id="WP_145280255.1">
    <property type="nucleotide sequence ID" value="NZ_CP036291.1"/>
</dbReference>
<evidence type="ECO:0000313" key="2">
    <source>
        <dbReference type="EMBL" id="QDU86748.1"/>
    </source>
</evidence>
<dbReference type="Gene3D" id="3.40.50.300">
    <property type="entry name" value="P-loop containing nucleotide triphosphate hydrolases"/>
    <property type="match status" value="1"/>
</dbReference>
<dbReference type="SUPFAM" id="SSF52540">
    <property type="entry name" value="P-loop containing nucleoside triphosphate hydrolases"/>
    <property type="match status" value="1"/>
</dbReference>
<sequence>MLTNTPLESYLLAQTSTALECVICNAENCASAERCRRCHAPLSLTRQSASLRRRPHLIAVLGGPGAGKTVYLGMLLDMLTRGVGGLRAHARGPQSITLQQSTTTALASGWFPDRTPNVPDQWHWVHCRVECGRRRRTMELMLADVAGEAWTQVDVDSTQQIAVPAILSRADGVLLLADAERLHGGEPDESYGMLKALSLLTELRREPGRRGRRPDRRPCAVVFTKADACGRALDDPEGFAESHAATLLGDCRSRLPNTKVFATSVVGASTRRVAAGNRRATPLRVEPQGVVEPLGWLLNQVE</sequence>
<dbReference type="Pfam" id="PF19993">
    <property type="entry name" value="DO-GTPase2"/>
    <property type="match status" value="1"/>
</dbReference>
<dbReference type="AlphaFoldDB" id="A0A518D5K4"/>
<dbReference type="Proteomes" id="UP000317429">
    <property type="component" value="Chromosome"/>
</dbReference>
<dbReference type="KEGG" id="pnd:Pla175_00980"/>
<evidence type="ECO:0000259" key="1">
    <source>
        <dbReference type="Pfam" id="PF19993"/>
    </source>
</evidence>
<organism evidence="2 3">
    <name type="scientific">Pirellulimonas nuda</name>
    <dbReference type="NCBI Taxonomy" id="2528009"/>
    <lineage>
        <taxon>Bacteria</taxon>
        <taxon>Pseudomonadati</taxon>
        <taxon>Planctomycetota</taxon>
        <taxon>Planctomycetia</taxon>
        <taxon>Pirellulales</taxon>
        <taxon>Lacipirellulaceae</taxon>
        <taxon>Pirellulimonas</taxon>
    </lineage>
</organism>
<dbReference type="OrthoDB" id="248719at2"/>
<protein>
    <recommendedName>
        <fullName evidence="1">Double-GTPase 2 domain-containing protein</fullName>
    </recommendedName>
</protein>
<name>A0A518D5K4_9BACT</name>
<dbReference type="InterPro" id="IPR027417">
    <property type="entry name" value="P-loop_NTPase"/>
</dbReference>
<reference evidence="2 3" key="1">
    <citation type="submission" date="2019-02" db="EMBL/GenBank/DDBJ databases">
        <title>Deep-cultivation of Planctomycetes and their phenomic and genomic characterization uncovers novel biology.</title>
        <authorList>
            <person name="Wiegand S."/>
            <person name="Jogler M."/>
            <person name="Boedeker C."/>
            <person name="Pinto D."/>
            <person name="Vollmers J."/>
            <person name="Rivas-Marin E."/>
            <person name="Kohn T."/>
            <person name="Peeters S.H."/>
            <person name="Heuer A."/>
            <person name="Rast P."/>
            <person name="Oberbeckmann S."/>
            <person name="Bunk B."/>
            <person name="Jeske O."/>
            <person name="Meyerdierks A."/>
            <person name="Storesund J.E."/>
            <person name="Kallscheuer N."/>
            <person name="Luecker S."/>
            <person name="Lage O.M."/>
            <person name="Pohl T."/>
            <person name="Merkel B.J."/>
            <person name="Hornburger P."/>
            <person name="Mueller R.-W."/>
            <person name="Bruemmer F."/>
            <person name="Labrenz M."/>
            <person name="Spormann A.M."/>
            <person name="Op den Camp H."/>
            <person name="Overmann J."/>
            <person name="Amann R."/>
            <person name="Jetten M.S.M."/>
            <person name="Mascher T."/>
            <person name="Medema M.H."/>
            <person name="Devos D.P."/>
            <person name="Kaster A.-K."/>
            <person name="Ovreas L."/>
            <person name="Rohde M."/>
            <person name="Galperin M.Y."/>
            <person name="Jogler C."/>
        </authorList>
    </citation>
    <scope>NUCLEOTIDE SEQUENCE [LARGE SCALE GENOMIC DNA]</scope>
    <source>
        <strain evidence="2 3">Pla175</strain>
    </source>
</reference>
<keyword evidence="3" id="KW-1185">Reference proteome</keyword>
<dbReference type="InterPro" id="IPR045528">
    <property type="entry name" value="DO-GTPase2"/>
</dbReference>